<evidence type="ECO:0000313" key="3">
    <source>
        <dbReference type="EMBL" id="CDX11707.1"/>
    </source>
</evidence>
<keyword evidence="2" id="KW-1133">Transmembrane helix</keyword>
<organism evidence="3 4">
    <name type="scientific">Mesorhizobium plurifarium</name>
    <dbReference type="NCBI Taxonomy" id="69974"/>
    <lineage>
        <taxon>Bacteria</taxon>
        <taxon>Pseudomonadati</taxon>
        <taxon>Pseudomonadota</taxon>
        <taxon>Alphaproteobacteria</taxon>
        <taxon>Hyphomicrobiales</taxon>
        <taxon>Phyllobacteriaceae</taxon>
        <taxon>Mesorhizobium</taxon>
    </lineage>
</organism>
<dbReference type="EMBL" id="CCMZ01000003">
    <property type="protein sequence ID" value="CDX11707.1"/>
    <property type="molecule type" value="Genomic_DNA"/>
</dbReference>
<gene>
    <name evidence="3" type="ORF">MPL3356_110114</name>
</gene>
<evidence type="ECO:0000256" key="1">
    <source>
        <dbReference type="SAM" id="Coils"/>
    </source>
</evidence>
<dbReference type="Proteomes" id="UP000045285">
    <property type="component" value="Unassembled WGS sequence"/>
</dbReference>
<evidence type="ECO:0008006" key="5">
    <source>
        <dbReference type="Google" id="ProtNLM"/>
    </source>
</evidence>
<keyword evidence="2" id="KW-0812">Transmembrane</keyword>
<feature type="transmembrane region" description="Helical" evidence="2">
    <location>
        <begin position="62"/>
        <end position="84"/>
    </location>
</feature>
<keyword evidence="1" id="KW-0175">Coiled coil</keyword>
<proteinExistence type="predicted"/>
<evidence type="ECO:0000313" key="4">
    <source>
        <dbReference type="Proteomes" id="UP000045285"/>
    </source>
</evidence>
<keyword evidence="4" id="KW-1185">Reference proteome</keyword>
<feature type="transmembrane region" description="Helical" evidence="2">
    <location>
        <begin position="31"/>
        <end position="56"/>
    </location>
</feature>
<feature type="coiled-coil region" evidence="1">
    <location>
        <begin position="111"/>
        <end position="138"/>
    </location>
</feature>
<evidence type="ECO:0000256" key="2">
    <source>
        <dbReference type="SAM" id="Phobius"/>
    </source>
</evidence>
<name>A0A090DF54_MESPL</name>
<dbReference type="AlphaFoldDB" id="A0A090DF54"/>
<keyword evidence="2" id="KW-0472">Membrane</keyword>
<accession>A0A090DF54</accession>
<sequence>MLDHLVRDLQVLKKADLLIGKIWLDILLRRAGLIAFSGLIAVFGLGMVNIAGFYALQMSIGQAWAAAAVALIDIVIAAIVLLLASKSRPGPELDLAFEVRKMAVDSIEADARDLKLTVEAVGQELKNVKANITELAHNPLDVAARKLLVPAVLSMLKVMRSRKEQA</sequence>
<protein>
    <recommendedName>
        <fullName evidence="5">Phage holin family protein</fullName>
    </recommendedName>
</protein>
<reference evidence="4" key="1">
    <citation type="submission" date="2014-08" db="EMBL/GenBank/DDBJ databases">
        <authorList>
            <person name="Moulin L."/>
        </authorList>
    </citation>
    <scope>NUCLEOTIDE SEQUENCE [LARGE SCALE GENOMIC DNA]</scope>
</reference>